<feature type="region of interest" description="Disordered" evidence="1">
    <location>
        <begin position="1"/>
        <end position="27"/>
    </location>
</feature>
<protein>
    <submittedName>
        <fullName evidence="2">Uncharacterized protein</fullName>
    </submittedName>
</protein>
<comment type="caution">
    <text evidence="2">The sequence shown here is derived from an EMBL/GenBank/DDBJ whole genome shotgun (WGS) entry which is preliminary data.</text>
</comment>
<keyword evidence="3" id="KW-1185">Reference proteome</keyword>
<dbReference type="AlphaFoldDB" id="A0A917XVE1"/>
<organism evidence="2 3">
    <name type="scientific">Streptomyces albiflavescens</name>
    <dbReference type="NCBI Taxonomy" id="1623582"/>
    <lineage>
        <taxon>Bacteria</taxon>
        <taxon>Bacillati</taxon>
        <taxon>Actinomycetota</taxon>
        <taxon>Actinomycetes</taxon>
        <taxon>Kitasatosporales</taxon>
        <taxon>Streptomycetaceae</taxon>
        <taxon>Streptomyces</taxon>
    </lineage>
</organism>
<reference evidence="2 3" key="1">
    <citation type="journal article" date="2014" name="Int. J. Syst. Evol. Microbiol.">
        <title>Complete genome sequence of Corynebacterium casei LMG S-19264T (=DSM 44701T), isolated from a smear-ripened cheese.</title>
        <authorList>
            <consortium name="US DOE Joint Genome Institute (JGI-PGF)"/>
            <person name="Walter F."/>
            <person name="Albersmeier A."/>
            <person name="Kalinowski J."/>
            <person name="Ruckert C."/>
        </authorList>
    </citation>
    <scope>NUCLEOTIDE SEQUENCE [LARGE SCALE GENOMIC DNA]</scope>
    <source>
        <strain evidence="2 3">CGMCC 4.7111</strain>
    </source>
</reference>
<dbReference type="EMBL" id="BMMM01000002">
    <property type="protein sequence ID" value="GGN54955.1"/>
    <property type="molecule type" value="Genomic_DNA"/>
</dbReference>
<name>A0A917XVE1_9ACTN</name>
<gene>
    <name evidence="2" type="ORF">GCM10011579_014580</name>
</gene>
<evidence type="ECO:0000313" key="3">
    <source>
        <dbReference type="Proteomes" id="UP000600365"/>
    </source>
</evidence>
<dbReference type="Proteomes" id="UP000600365">
    <property type="component" value="Unassembled WGS sequence"/>
</dbReference>
<sequence>MEHRDTRLGRRAALPPGPESYVTPLRATGPRPAVRLAVRGGRRVDFFGAGGAVAGRSGRNRPIPASHSSGATAKGLDTRARDRRIMETLDHVKRTLRESP</sequence>
<evidence type="ECO:0000313" key="2">
    <source>
        <dbReference type="EMBL" id="GGN54955.1"/>
    </source>
</evidence>
<accession>A0A917XVE1</accession>
<evidence type="ECO:0000256" key="1">
    <source>
        <dbReference type="SAM" id="MobiDB-lite"/>
    </source>
</evidence>
<feature type="region of interest" description="Disordered" evidence="1">
    <location>
        <begin position="51"/>
        <end position="84"/>
    </location>
</feature>
<proteinExistence type="predicted"/>